<name>K2R4H7_MACPH</name>
<gene>
    <name evidence="3" type="ORF">MPH_13941</name>
</gene>
<sequence length="177" mass="20573">MPSRPMNNGRSNDHDFVPPTQYQSSTKQPRPSLLSQLELIPKFEAMELEDAKGSSQNLHRVDSSSPEDLFSLFFTDLVLNRIVRCTNLNAERIRVDPVAARAKNIRFHNSPNQQAWKPVTSSEILGYLGILIYMGIHVEPHIDDYWNTSDEDRPIHQPVRRTMGMHRWKQINRYLHI</sequence>
<dbReference type="EMBL" id="AHHD01000787">
    <property type="protein sequence ID" value="EKG09073.1"/>
    <property type="molecule type" value="Genomic_DNA"/>
</dbReference>
<feature type="compositionally biased region" description="Polar residues" evidence="1">
    <location>
        <begin position="1"/>
        <end position="10"/>
    </location>
</feature>
<dbReference type="eggNOG" id="ENOG502QWHD">
    <property type="taxonomic scope" value="Eukaryota"/>
</dbReference>
<dbReference type="InterPro" id="IPR029526">
    <property type="entry name" value="PGBD"/>
</dbReference>
<comment type="caution">
    <text evidence="3">The sequence shown here is derived from an EMBL/GenBank/DDBJ whole genome shotgun (WGS) entry which is preliminary data.</text>
</comment>
<dbReference type="VEuPathDB" id="FungiDB:MPH_13941"/>
<feature type="region of interest" description="Disordered" evidence="1">
    <location>
        <begin position="1"/>
        <end position="32"/>
    </location>
</feature>
<evidence type="ECO:0000313" key="3">
    <source>
        <dbReference type="EMBL" id="EKG09073.1"/>
    </source>
</evidence>
<dbReference type="Pfam" id="PF13843">
    <property type="entry name" value="DDE_Tnp_1_7"/>
    <property type="match status" value="1"/>
</dbReference>
<dbReference type="Proteomes" id="UP000007129">
    <property type="component" value="Unassembled WGS sequence"/>
</dbReference>
<protein>
    <recommendedName>
        <fullName evidence="2">PiggyBac transposable element-derived protein domain-containing protein</fullName>
    </recommendedName>
</protein>
<dbReference type="OrthoDB" id="5152319at2759"/>
<dbReference type="HOGENOM" id="CLU_1518164_0_0_1"/>
<dbReference type="STRING" id="1126212.K2R4H7"/>
<dbReference type="AlphaFoldDB" id="K2R4H7"/>
<proteinExistence type="predicted"/>
<evidence type="ECO:0000256" key="1">
    <source>
        <dbReference type="SAM" id="MobiDB-lite"/>
    </source>
</evidence>
<evidence type="ECO:0000313" key="4">
    <source>
        <dbReference type="Proteomes" id="UP000007129"/>
    </source>
</evidence>
<dbReference type="PANTHER" id="PTHR46599:SF3">
    <property type="entry name" value="PIGGYBAC TRANSPOSABLE ELEMENT-DERIVED PROTEIN 4"/>
    <property type="match status" value="1"/>
</dbReference>
<accession>K2R4H7</accession>
<feature type="compositionally biased region" description="Polar residues" evidence="1">
    <location>
        <begin position="20"/>
        <end position="32"/>
    </location>
</feature>
<organism evidence="3 4">
    <name type="scientific">Macrophomina phaseolina (strain MS6)</name>
    <name type="common">Charcoal rot fungus</name>
    <dbReference type="NCBI Taxonomy" id="1126212"/>
    <lineage>
        <taxon>Eukaryota</taxon>
        <taxon>Fungi</taxon>
        <taxon>Dikarya</taxon>
        <taxon>Ascomycota</taxon>
        <taxon>Pezizomycotina</taxon>
        <taxon>Dothideomycetes</taxon>
        <taxon>Dothideomycetes incertae sedis</taxon>
        <taxon>Botryosphaeriales</taxon>
        <taxon>Botryosphaeriaceae</taxon>
        <taxon>Macrophomina</taxon>
    </lineage>
</organism>
<reference evidence="3 4" key="1">
    <citation type="journal article" date="2012" name="BMC Genomics">
        <title>Tools to kill: Genome of one of the most destructive plant pathogenic fungi Macrophomina phaseolina.</title>
        <authorList>
            <person name="Islam M.S."/>
            <person name="Haque M.S."/>
            <person name="Islam M.M."/>
            <person name="Emdad E.M."/>
            <person name="Halim A."/>
            <person name="Hossen Q.M.M."/>
            <person name="Hossain M.Z."/>
            <person name="Ahmed B."/>
            <person name="Rahim S."/>
            <person name="Rahman M.S."/>
            <person name="Alam M.M."/>
            <person name="Hou S."/>
            <person name="Wan X."/>
            <person name="Saito J.A."/>
            <person name="Alam M."/>
        </authorList>
    </citation>
    <scope>NUCLEOTIDE SEQUENCE [LARGE SCALE GENOMIC DNA]</scope>
    <source>
        <strain evidence="3 4">MS6</strain>
    </source>
</reference>
<dbReference type="PANTHER" id="PTHR46599">
    <property type="entry name" value="PIGGYBAC TRANSPOSABLE ELEMENT-DERIVED PROTEIN 4"/>
    <property type="match status" value="1"/>
</dbReference>
<evidence type="ECO:0000259" key="2">
    <source>
        <dbReference type="Pfam" id="PF13843"/>
    </source>
</evidence>
<feature type="domain" description="PiggyBac transposable element-derived protein" evidence="2">
    <location>
        <begin position="65"/>
        <end position="177"/>
    </location>
</feature>
<dbReference type="InParanoid" id="K2R4H7"/>